<protein>
    <submittedName>
        <fullName evidence="1">Uncharacterized protein</fullName>
    </submittedName>
</protein>
<evidence type="ECO:0000313" key="1">
    <source>
        <dbReference type="EMBL" id="VVW38229.1"/>
    </source>
</evidence>
<accession>A0A5K1DGY7</accession>
<proteinExistence type="predicted"/>
<gene>
    <name evidence="1" type="ORF">NYM_LOCUS20131</name>
</gene>
<dbReference type="EMBL" id="LR721783">
    <property type="protein sequence ID" value="VVW38229.1"/>
    <property type="molecule type" value="Genomic_DNA"/>
</dbReference>
<name>A0A5K1DGY7_9MAGN</name>
<organism evidence="1">
    <name type="scientific">Nymphaea colorata</name>
    <name type="common">pocket water lily</name>
    <dbReference type="NCBI Taxonomy" id="210225"/>
    <lineage>
        <taxon>Eukaryota</taxon>
        <taxon>Viridiplantae</taxon>
        <taxon>Streptophyta</taxon>
        <taxon>Embryophyta</taxon>
        <taxon>Tracheophyta</taxon>
        <taxon>Spermatophyta</taxon>
        <taxon>Magnoliopsida</taxon>
        <taxon>Nymphaeales</taxon>
        <taxon>Nymphaeaceae</taxon>
        <taxon>Nymphaea</taxon>
    </lineage>
</organism>
<reference evidence="1" key="1">
    <citation type="submission" date="2019-09" db="EMBL/GenBank/DDBJ databases">
        <authorList>
            <person name="Zhang L."/>
        </authorList>
    </citation>
    <scope>NUCLEOTIDE SEQUENCE</scope>
</reference>
<dbReference type="AlphaFoldDB" id="A0A5K1DGY7"/>
<sequence>MPTMSHTLWKAPHFSALAERSNLILTLCHHAMKVLDQDNIKELPVAYMK</sequence>